<name>A0A1R3V2Q7_9HYPH</name>
<gene>
    <name evidence="3" type="ORF">BQ8794_10374</name>
</gene>
<dbReference type="GO" id="GO:0016491">
    <property type="term" value="F:oxidoreductase activity"/>
    <property type="evidence" value="ECO:0007669"/>
    <property type="project" value="UniProtKB-KW"/>
</dbReference>
<dbReference type="Gene3D" id="3.50.50.60">
    <property type="entry name" value="FAD/NAD(P)-binding domain"/>
    <property type="match status" value="1"/>
</dbReference>
<keyword evidence="4" id="KW-1185">Reference proteome</keyword>
<keyword evidence="1" id="KW-0560">Oxidoreductase</keyword>
<dbReference type="STRING" id="1631249.BQ8794_10374"/>
<dbReference type="PANTHER" id="PTHR13847:SF281">
    <property type="entry name" value="FAD DEPENDENT OXIDOREDUCTASE DOMAIN-CONTAINING PROTEIN"/>
    <property type="match status" value="1"/>
</dbReference>
<dbReference type="Proteomes" id="UP000188388">
    <property type="component" value="Unassembled WGS sequence"/>
</dbReference>
<dbReference type="AlphaFoldDB" id="A0A1R3V2Q7"/>
<dbReference type="PANTHER" id="PTHR13847">
    <property type="entry name" value="SARCOSINE DEHYDROGENASE-RELATED"/>
    <property type="match status" value="1"/>
</dbReference>
<dbReference type="EMBL" id="FTPD01000001">
    <property type="protein sequence ID" value="SIT53004.1"/>
    <property type="molecule type" value="Genomic_DNA"/>
</dbReference>
<reference evidence="4" key="1">
    <citation type="submission" date="2017-01" db="EMBL/GenBank/DDBJ databases">
        <authorList>
            <person name="Brunel B."/>
        </authorList>
    </citation>
    <scope>NUCLEOTIDE SEQUENCE [LARGE SCALE GENOMIC DNA]</scope>
</reference>
<evidence type="ECO:0000313" key="4">
    <source>
        <dbReference type="Proteomes" id="UP000188388"/>
    </source>
</evidence>
<dbReference type="InterPro" id="IPR036188">
    <property type="entry name" value="FAD/NAD-bd_sf"/>
</dbReference>
<feature type="domain" description="FAD dependent oxidoreductase" evidence="2">
    <location>
        <begin position="38"/>
        <end position="402"/>
    </location>
</feature>
<dbReference type="RefSeq" id="WP_077372174.1">
    <property type="nucleotide sequence ID" value="NZ_FTPD01000001.1"/>
</dbReference>
<dbReference type="Pfam" id="PF01266">
    <property type="entry name" value="DAO"/>
    <property type="match status" value="1"/>
</dbReference>
<protein>
    <submittedName>
        <fullName evidence="3">Oxidoreductase, NAD-binding protein site</fullName>
    </submittedName>
</protein>
<proteinExistence type="predicted"/>
<dbReference type="SUPFAM" id="SSF51905">
    <property type="entry name" value="FAD/NAD(P)-binding domain"/>
    <property type="match status" value="1"/>
</dbReference>
<evidence type="ECO:0000313" key="3">
    <source>
        <dbReference type="EMBL" id="SIT53004.1"/>
    </source>
</evidence>
<evidence type="ECO:0000259" key="2">
    <source>
        <dbReference type="Pfam" id="PF01266"/>
    </source>
</evidence>
<dbReference type="Gene3D" id="3.30.9.10">
    <property type="entry name" value="D-Amino Acid Oxidase, subunit A, domain 2"/>
    <property type="match status" value="1"/>
</dbReference>
<organism evidence="3 4">
    <name type="scientific">Mesorhizobium prunaredense</name>
    <dbReference type="NCBI Taxonomy" id="1631249"/>
    <lineage>
        <taxon>Bacteria</taxon>
        <taxon>Pseudomonadati</taxon>
        <taxon>Pseudomonadota</taxon>
        <taxon>Alphaproteobacteria</taxon>
        <taxon>Hyphomicrobiales</taxon>
        <taxon>Phyllobacteriaceae</taxon>
        <taxon>Mesorhizobium</taxon>
    </lineage>
</organism>
<dbReference type="InterPro" id="IPR006076">
    <property type="entry name" value="FAD-dep_OxRdtase"/>
</dbReference>
<dbReference type="GO" id="GO:0005737">
    <property type="term" value="C:cytoplasm"/>
    <property type="evidence" value="ECO:0007669"/>
    <property type="project" value="TreeGrafter"/>
</dbReference>
<accession>A0A1R3V2Q7</accession>
<evidence type="ECO:0000256" key="1">
    <source>
        <dbReference type="ARBA" id="ARBA00023002"/>
    </source>
</evidence>
<sequence>MNVHKAERLPVQQGPAAWNAILPAQPCSEPLEGDIRVDVAIVGGGFAGLSAAKRLRQQDANLRIAVLEASGLAEGASGRNSGFMIDLPHDVQSDDYAGKGVEDDKQMIALNRAAISFAKECVEEYGIDAAYFDPAGKINGAASETARNLNASYAKHLTELGEASEMLDGKAMQDVTGSRHYTSGLYTPGTVMIQPAGYIRSLGIGLRRDGVFVFERSPVSKLARVNQDWILTTPNGRVAAAKVILANNGHLESFGFARKRLMHVFLYASMTVELDAGALSRLGGQPRWGITPSDPMGTTMRRIDTAQGGNRIITRTCASYLPGMVPSKSAVARAAKVHRRKFADRFPAIADVPMEYSWAGHLCLTWNGVSVMRELEPGLFAACCCNGLGTVRSTLTGIAAADTLLNRPSKISAHFLAEPQPSKLVPSPFAEIGANLYFRWKEWKAREE</sequence>